<dbReference type="GO" id="GO:0042254">
    <property type="term" value="P:ribosome biogenesis"/>
    <property type="evidence" value="ECO:0007669"/>
    <property type="project" value="UniProtKB-KW"/>
</dbReference>
<evidence type="ECO:0000256" key="5">
    <source>
        <dbReference type="ARBA" id="ARBA00040742"/>
    </source>
</evidence>
<dbReference type="FunFam" id="1.10.246.90:FF:000001">
    <property type="entry name" value="Nucleolar protein 56"/>
    <property type="match status" value="1"/>
</dbReference>
<sequence length="471" mass="51904">MAQFVLFESSSGYGLFETLDLDVVGQALEKVQETTQSADKFGKVVKLHGFKPFTSAANALEQINCVSEGVASEDLQNFLEQNLPKLKDSKKAKFQLGVADSKLGNSIVETTKIPCVCNDHVGEIIRGIRAYFTKFVKGFKGGDYEKAQLGLAHSYSRAKVKFNVNRSDNMIIQAIALIDTLDKDINTFIMRVREWYGWHFPELVKVVNDNYMYARLALVIKDKATLTDEAMPALKEITGDEDKAKEVIEAAKASMGQDISPVDMINIESFAKRVISLAEYRTSLHNYLNNKMSVVAPNLGALIGDIIAARLISHAGSLTNLAKYPASTVQILGAEKALFRALKTKGNTPKYGLIFHSTFIGKANARNKGRISRYLANKCSIASRIDCFSDFQTTLFGEKLKDQVEERLAFYDKGTAPRKNIAMMQEVIAEIGPQAGGGGKRKATDSATATPKKSKKEKKDKKEKSAKKAKA</sequence>
<dbReference type="InterPro" id="IPR012976">
    <property type="entry name" value="NOSIC"/>
</dbReference>
<accession>A4S0Z3</accession>
<organism evidence="8 9">
    <name type="scientific">Ostreococcus lucimarinus (strain CCE9901)</name>
    <dbReference type="NCBI Taxonomy" id="436017"/>
    <lineage>
        <taxon>Eukaryota</taxon>
        <taxon>Viridiplantae</taxon>
        <taxon>Chlorophyta</taxon>
        <taxon>Mamiellophyceae</taxon>
        <taxon>Mamiellales</taxon>
        <taxon>Bathycoccaceae</taxon>
        <taxon>Ostreococcus</taxon>
    </lineage>
</organism>
<dbReference type="InterPro" id="IPR042239">
    <property type="entry name" value="Nop_C"/>
</dbReference>
<dbReference type="PROSITE" id="PS51358">
    <property type="entry name" value="NOP"/>
    <property type="match status" value="1"/>
</dbReference>
<evidence type="ECO:0000256" key="6">
    <source>
        <dbReference type="SAM" id="MobiDB-lite"/>
    </source>
</evidence>
<feature type="region of interest" description="Disordered" evidence="6">
    <location>
        <begin position="432"/>
        <end position="471"/>
    </location>
</feature>
<dbReference type="Gramene" id="ABO97567">
    <property type="protein sequence ID" value="ABO97567"/>
    <property type="gene ID" value="OSTLU_50302"/>
</dbReference>
<dbReference type="InterPro" id="IPR045056">
    <property type="entry name" value="Nop56/Nop58"/>
</dbReference>
<name>A4S0Z3_OSTLU</name>
<feature type="compositionally biased region" description="Basic residues" evidence="6">
    <location>
        <begin position="452"/>
        <end position="471"/>
    </location>
</feature>
<evidence type="ECO:0000256" key="1">
    <source>
        <dbReference type="ARBA" id="ARBA00004604"/>
    </source>
</evidence>
<dbReference type="HOGENOM" id="CLU_015495_4_1_1"/>
<dbReference type="AlphaFoldDB" id="A4S0Z3"/>
<comment type="similarity">
    <text evidence="2">Belongs to the NOP5/NOP56 family.</text>
</comment>
<reference evidence="8 9" key="1">
    <citation type="journal article" date="2007" name="Proc. Natl. Acad. Sci. U.S.A.">
        <title>The tiny eukaryote Ostreococcus provides genomic insights into the paradox of plankton speciation.</title>
        <authorList>
            <person name="Palenik B."/>
            <person name="Grimwood J."/>
            <person name="Aerts A."/>
            <person name="Rouze P."/>
            <person name="Salamov A."/>
            <person name="Putnam N."/>
            <person name="Dupont C."/>
            <person name="Jorgensen R."/>
            <person name="Derelle E."/>
            <person name="Rombauts S."/>
            <person name="Zhou K."/>
            <person name="Otillar R."/>
            <person name="Merchant S.S."/>
            <person name="Podell S."/>
            <person name="Gaasterland T."/>
            <person name="Napoli C."/>
            <person name="Gendler K."/>
            <person name="Manuell A."/>
            <person name="Tai V."/>
            <person name="Vallon O."/>
            <person name="Piganeau G."/>
            <person name="Jancek S."/>
            <person name="Heijde M."/>
            <person name="Jabbari K."/>
            <person name="Bowler C."/>
            <person name="Lohr M."/>
            <person name="Robbens S."/>
            <person name="Werner G."/>
            <person name="Dubchak I."/>
            <person name="Pazour G.J."/>
            <person name="Ren Q."/>
            <person name="Paulsen I."/>
            <person name="Delwiche C."/>
            <person name="Schmutz J."/>
            <person name="Rokhsar D."/>
            <person name="Van de Peer Y."/>
            <person name="Moreau H."/>
            <person name="Grigoriev I.V."/>
        </authorList>
    </citation>
    <scope>NUCLEOTIDE SEQUENCE [LARGE SCALE GENOMIC DNA]</scope>
    <source>
        <strain evidence="8 9">CCE9901</strain>
    </source>
</reference>
<gene>
    <name evidence="8" type="ORF">OSTLU_50302</name>
</gene>
<dbReference type="PANTHER" id="PTHR10894:SF0">
    <property type="entry name" value="NUCLEOLAR PROTEIN 56"/>
    <property type="match status" value="1"/>
</dbReference>
<dbReference type="InterPro" id="IPR012974">
    <property type="entry name" value="NOP58/56_N"/>
</dbReference>
<dbReference type="OrthoDB" id="6780543at2759"/>
<dbReference type="InterPro" id="IPR002687">
    <property type="entry name" value="Nop_dom"/>
</dbReference>
<keyword evidence="3" id="KW-0690">Ribosome biogenesis</keyword>
<evidence type="ECO:0000313" key="9">
    <source>
        <dbReference type="Proteomes" id="UP000001568"/>
    </source>
</evidence>
<dbReference type="RefSeq" id="XP_001419274.1">
    <property type="nucleotide sequence ID" value="XM_001419237.1"/>
</dbReference>
<dbReference type="PANTHER" id="PTHR10894">
    <property type="entry name" value="NUCLEOLAR PROTEIN 5 NUCLEOLAR PROTEIN NOP5 NOP58"/>
    <property type="match status" value="1"/>
</dbReference>
<feature type="domain" description="Nop" evidence="7">
    <location>
        <begin position="295"/>
        <end position="413"/>
    </location>
</feature>
<evidence type="ECO:0000313" key="8">
    <source>
        <dbReference type="EMBL" id="ABO97567.1"/>
    </source>
</evidence>
<comment type="subcellular location">
    <subcellularLocation>
        <location evidence="1">Nucleus</location>
        <location evidence="1">Nucleolus</location>
    </subcellularLocation>
</comment>
<dbReference type="GO" id="GO:0031428">
    <property type="term" value="C:box C/D methylation guide snoRNP complex"/>
    <property type="evidence" value="ECO:0007669"/>
    <property type="project" value="InterPro"/>
</dbReference>
<evidence type="ECO:0000256" key="4">
    <source>
        <dbReference type="ARBA" id="ARBA00023242"/>
    </source>
</evidence>
<dbReference type="GO" id="GO:0030515">
    <property type="term" value="F:snoRNA binding"/>
    <property type="evidence" value="ECO:0007669"/>
    <property type="project" value="InterPro"/>
</dbReference>
<dbReference type="Gene3D" id="1.10.287.4070">
    <property type="match status" value="1"/>
</dbReference>
<dbReference type="Pfam" id="PF08156">
    <property type="entry name" value="NOP5NT"/>
    <property type="match status" value="1"/>
</dbReference>
<evidence type="ECO:0000256" key="2">
    <source>
        <dbReference type="ARBA" id="ARBA00009211"/>
    </source>
</evidence>
<dbReference type="Pfam" id="PF01798">
    <property type="entry name" value="Nop"/>
    <property type="match status" value="1"/>
</dbReference>
<dbReference type="InterPro" id="IPR036070">
    <property type="entry name" value="Nop_dom_sf"/>
</dbReference>
<dbReference type="SMART" id="SM00931">
    <property type="entry name" value="NOSIC"/>
    <property type="match status" value="1"/>
</dbReference>
<proteinExistence type="inferred from homology"/>
<keyword evidence="9" id="KW-1185">Reference proteome</keyword>
<evidence type="ECO:0000259" key="7">
    <source>
        <dbReference type="PROSITE" id="PS51358"/>
    </source>
</evidence>
<dbReference type="eggNOG" id="KOG2573">
    <property type="taxonomic scope" value="Eukaryota"/>
</dbReference>
<dbReference type="STRING" id="436017.A4S0Z3"/>
<evidence type="ECO:0000256" key="3">
    <source>
        <dbReference type="ARBA" id="ARBA00022517"/>
    </source>
</evidence>
<dbReference type="GO" id="GO:0032040">
    <property type="term" value="C:small-subunit processome"/>
    <property type="evidence" value="ECO:0007669"/>
    <property type="project" value="InterPro"/>
</dbReference>
<keyword evidence="4" id="KW-0539">Nucleus</keyword>
<dbReference type="Gene3D" id="1.10.246.90">
    <property type="entry name" value="Nop domain"/>
    <property type="match status" value="1"/>
</dbReference>
<dbReference type="Proteomes" id="UP000001568">
    <property type="component" value="Chromosome 8"/>
</dbReference>
<dbReference type="GeneID" id="5003300"/>
<dbReference type="SUPFAM" id="SSF89124">
    <property type="entry name" value="Nop domain"/>
    <property type="match status" value="1"/>
</dbReference>
<dbReference type="EMBL" id="CP000588">
    <property type="protein sequence ID" value="ABO97567.1"/>
    <property type="molecule type" value="Genomic_DNA"/>
</dbReference>
<protein>
    <recommendedName>
        <fullName evidence="5">Nucleolar protein 56</fullName>
    </recommendedName>
</protein>
<dbReference type="KEGG" id="olu:OSTLU_50302"/>
<dbReference type="FunFam" id="1.10.287.4070:FF:000002">
    <property type="entry name" value="Nucleolar protein 56"/>
    <property type="match status" value="1"/>
</dbReference>
<dbReference type="OMA" id="PDNYMFA"/>